<accession>A0ABM4AIE9</accession>
<reference evidence="3 4" key="1">
    <citation type="submission" date="2025-05" db="UniProtKB">
        <authorList>
            <consortium name="RefSeq"/>
        </authorList>
    </citation>
    <scope>IDENTIFICATION</scope>
    <source>
        <tissue evidence="3 4">Seedling</tissue>
    </source>
</reference>
<dbReference type="GeneID" id="107427087"/>
<keyword evidence="2" id="KW-1185">Reference proteome</keyword>
<gene>
    <name evidence="3 4 5" type="primary">LOC107427087</name>
</gene>
<dbReference type="PANTHER" id="PTHR37260:SF2">
    <property type="entry name" value="PROTEIN ECERIFERUM 16"/>
    <property type="match status" value="1"/>
</dbReference>
<feature type="region of interest" description="Disordered" evidence="1">
    <location>
        <begin position="1"/>
        <end position="91"/>
    </location>
</feature>
<dbReference type="RefSeq" id="XP_060676498.1">
    <property type="nucleotide sequence ID" value="XM_060820515.1"/>
</dbReference>
<feature type="compositionally biased region" description="Polar residues" evidence="1">
    <location>
        <begin position="80"/>
        <end position="89"/>
    </location>
</feature>
<evidence type="ECO:0000313" key="3">
    <source>
        <dbReference type="RefSeq" id="XP_060676498.1"/>
    </source>
</evidence>
<sequence>MMDEKAFAKSKRAHLQQHSKKHHLNQKSKAPSGAANENGKKPLGFGKQVKEKQPLQSQSHISALPSNWDRYGDENDSASEDPSASSVNQPHYDIVLPKSKGGDYRHLIIEAQSHAQSDLCLDTYPSLGDLLPEDFNQAVGSLLSVKAEGILSWIGDDNFLLEDKKAAYHEAPFLSLNLHAIADQLAEIDLSQRLFIEAELLPTDLANRDDEAVRVTSEELSFGNISDKVEITDQTTEVSSSATIIDLPDHPSSIQESISVDHVDIDSRQVGESDHQSRFSNSIAQSGANSFVDPDNQLSRFEAATAEAELDMLLNSFSKTLVLDSSVSRSTETLPAQEAAEMSLFEAPRRGPNSLPSSTGNLDDALDDLLEETSSLMNQSRLTHPEGEVAVRSIESSSNSGSKSKVLDDFDSWLNTI</sequence>
<dbReference type="RefSeq" id="XP_060676499.1">
    <property type="nucleotide sequence ID" value="XM_060820516.1"/>
</dbReference>
<protein>
    <submittedName>
        <fullName evidence="3 4">Protein ECERIFERUM 16 isoform X1</fullName>
    </submittedName>
</protein>
<dbReference type="RefSeq" id="XP_060676500.1">
    <property type="nucleotide sequence ID" value="XM_060820517.1"/>
</dbReference>
<feature type="compositionally biased region" description="Basic residues" evidence="1">
    <location>
        <begin position="8"/>
        <end position="26"/>
    </location>
</feature>
<dbReference type="PANTHER" id="PTHR37260">
    <property type="entry name" value="PHOSPHORELAY PROTEIN"/>
    <property type="match status" value="1"/>
</dbReference>
<feature type="compositionally biased region" description="Polar residues" evidence="1">
    <location>
        <begin position="54"/>
        <end position="65"/>
    </location>
</feature>
<dbReference type="InterPro" id="IPR053342">
    <property type="entry name" value="Exosome_cofactor/PTGS_suppr"/>
</dbReference>
<evidence type="ECO:0000313" key="2">
    <source>
        <dbReference type="Proteomes" id="UP001652623"/>
    </source>
</evidence>
<dbReference type="Proteomes" id="UP001652623">
    <property type="component" value="Chromosome 9"/>
</dbReference>
<evidence type="ECO:0000256" key="1">
    <source>
        <dbReference type="SAM" id="MobiDB-lite"/>
    </source>
</evidence>
<evidence type="ECO:0000313" key="4">
    <source>
        <dbReference type="RefSeq" id="XP_060676499.1"/>
    </source>
</evidence>
<organism evidence="2 4">
    <name type="scientific">Ziziphus jujuba</name>
    <name type="common">Chinese jujube</name>
    <name type="synonym">Ziziphus sativa</name>
    <dbReference type="NCBI Taxonomy" id="326968"/>
    <lineage>
        <taxon>Eukaryota</taxon>
        <taxon>Viridiplantae</taxon>
        <taxon>Streptophyta</taxon>
        <taxon>Embryophyta</taxon>
        <taxon>Tracheophyta</taxon>
        <taxon>Spermatophyta</taxon>
        <taxon>Magnoliopsida</taxon>
        <taxon>eudicotyledons</taxon>
        <taxon>Gunneridae</taxon>
        <taxon>Pentapetalae</taxon>
        <taxon>rosids</taxon>
        <taxon>fabids</taxon>
        <taxon>Rosales</taxon>
        <taxon>Rhamnaceae</taxon>
        <taxon>Paliureae</taxon>
        <taxon>Ziziphus</taxon>
    </lineage>
</organism>
<proteinExistence type="predicted"/>
<evidence type="ECO:0000313" key="5">
    <source>
        <dbReference type="RefSeq" id="XP_060676500.1"/>
    </source>
</evidence>
<name>A0ABM4AIE9_ZIZJJ</name>